<proteinExistence type="inferred from homology"/>
<dbReference type="HAMAP" id="MF_00197">
    <property type="entry name" value="DAP_epimerase"/>
    <property type="match status" value="1"/>
</dbReference>
<reference evidence="3" key="1">
    <citation type="journal article" date="2017" name="Protist">
        <title>Diversity of the Photosynthetic Paulinella Species, with the Description of Paulinella micropora sp. nov. and the Chromatophore Genome Sequence for strain KR01.</title>
        <authorList>
            <person name="Lhee D."/>
            <person name="Yang E.C."/>
            <person name="Kim J.I."/>
            <person name="Nakayama T."/>
            <person name="Zuccarello G."/>
            <person name="Andersen R.A."/>
            <person name="Yoon H.S."/>
        </authorList>
    </citation>
    <scope>NUCLEOTIDE SEQUENCE</scope>
    <source>
        <strain evidence="3">KR01</strain>
    </source>
</reference>
<dbReference type="Gene3D" id="3.10.310.10">
    <property type="entry name" value="Diaminopimelate Epimerase, Chain A, domain 1"/>
    <property type="match status" value="2"/>
</dbReference>
<keyword evidence="2" id="KW-0413">Isomerase</keyword>
<dbReference type="EMBL" id="KX897545">
    <property type="protein sequence ID" value="APP87948.1"/>
    <property type="molecule type" value="Genomic_DNA"/>
</dbReference>
<dbReference type="PANTHER" id="PTHR31689">
    <property type="entry name" value="DIAMINOPIMELATE EPIMERASE, CHLOROPLASTIC"/>
    <property type="match status" value="1"/>
</dbReference>
<dbReference type="NCBIfam" id="TIGR00652">
    <property type="entry name" value="DapF"/>
    <property type="match status" value="1"/>
</dbReference>
<dbReference type="GO" id="GO:0005829">
    <property type="term" value="C:cytosol"/>
    <property type="evidence" value="ECO:0007669"/>
    <property type="project" value="TreeGrafter"/>
</dbReference>
<dbReference type="PANTHER" id="PTHR31689:SF0">
    <property type="entry name" value="DIAMINOPIMELATE EPIMERASE"/>
    <property type="match status" value="1"/>
</dbReference>
<name>A0A1L5YB74_9EUKA</name>
<organism evidence="3">
    <name type="scientific">Paulinella micropora</name>
    <dbReference type="NCBI Taxonomy" id="1928728"/>
    <lineage>
        <taxon>Eukaryota</taxon>
        <taxon>Sar</taxon>
        <taxon>Rhizaria</taxon>
        <taxon>Cercozoa</taxon>
        <taxon>Imbricatea</taxon>
        <taxon>Silicofilosea</taxon>
        <taxon>Euglyphida</taxon>
        <taxon>Paulinellidae</taxon>
        <taxon>Paulinella</taxon>
    </lineage>
</organism>
<evidence type="ECO:0000256" key="2">
    <source>
        <dbReference type="ARBA" id="ARBA00023235"/>
    </source>
</evidence>
<protein>
    <submittedName>
        <fullName evidence="3">Diaminopimelate epimerase</fullName>
    </submittedName>
</protein>
<dbReference type="GO" id="GO:0009089">
    <property type="term" value="P:lysine biosynthetic process via diaminopimelate"/>
    <property type="evidence" value="ECO:0007669"/>
    <property type="project" value="InterPro"/>
</dbReference>
<gene>
    <name evidence="3" type="primary">dapF</name>
    <name evidence="3" type="ORF">PCKR_150</name>
</gene>
<keyword evidence="3" id="KW-0934">Plastid</keyword>
<dbReference type="SUPFAM" id="SSF54506">
    <property type="entry name" value="Diaminopimelate epimerase-like"/>
    <property type="match status" value="2"/>
</dbReference>
<dbReference type="GO" id="GO:0008837">
    <property type="term" value="F:diaminopimelate epimerase activity"/>
    <property type="evidence" value="ECO:0007669"/>
    <property type="project" value="InterPro"/>
</dbReference>
<accession>A0A1L5YB74</accession>
<dbReference type="AlphaFoldDB" id="A0A1L5YB74"/>
<geneLocation type="plastid" evidence="3"/>
<dbReference type="InterPro" id="IPR001653">
    <property type="entry name" value="DAP_epimerase_DapF"/>
</dbReference>
<comment type="similarity">
    <text evidence="1">Belongs to the diaminopimelate epimerase family.</text>
</comment>
<evidence type="ECO:0000313" key="3">
    <source>
        <dbReference type="EMBL" id="APP87948.1"/>
    </source>
</evidence>
<sequence>MLQFSKYQGLGNDFLIFDNRSLVNNRIPQAPDSEWIQGICNRNFGVGADGIIIILPPIGRGDLRMRIFNADGKEAEMCGNGIRCLTKFLGDSDTHSSWNIETLAGIITSTLHEHGAISIDMGEPLYLPNEIPTKLCIENGKLPTGIITIDGISWDIILVGMGNPHAVILVSNIETIDLNRWGNTLEQHFAFPKFSNIHFAEVLSINHVRMKTWERGVGITLACGTGACAVLIVTHTLGLTKQQAQISLPGGSLDIHWQKSDNHLVMTGEAKAIFDGVLTPEFTPAPDDTVNCLSSNNDLYKQKSVNKIEKETIICSKSCMDGCVYPDNCFSRDVRSRVSDLIANSSLDEIITLTTDSIESRIQ</sequence>
<dbReference type="Pfam" id="PF01678">
    <property type="entry name" value="DAP_epimerase"/>
    <property type="match status" value="2"/>
</dbReference>
<evidence type="ECO:0000256" key="1">
    <source>
        <dbReference type="ARBA" id="ARBA00010219"/>
    </source>
</evidence>